<protein>
    <submittedName>
        <fullName evidence="2">FHA domain-containing protein</fullName>
    </submittedName>
</protein>
<dbReference type="Pfam" id="PF00498">
    <property type="entry name" value="FHA"/>
    <property type="match status" value="1"/>
</dbReference>
<name>A0A1H0LZE9_9BURK</name>
<proteinExistence type="predicted"/>
<dbReference type="CDD" id="cd00060">
    <property type="entry name" value="FHA"/>
    <property type="match status" value="1"/>
</dbReference>
<dbReference type="PANTHER" id="PTHR23308">
    <property type="entry name" value="NUCLEAR INHIBITOR OF PROTEIN PHOSPHATASE-1"/>
    <property type="match status" value="1"/>
</dbReference>
<feature type="domain" description="FHA" evidence="1">
    <location>
        <begin position="19"/>
        <end position="68"/>
    </location>
</feature>
<dbReference type="SMART" id="SM00240">
    <property type="entry name" value="FHA"/>
    <property type="match status" value="1"/>
</dbReference>
<sequence>MAILRNLPSGRSIVLRPLHTFGRHPDSCRTVLQEADVSKLHAIVRWSGMRWEVADQSRNGTLLDGVRLQPAHWHGLAEGSEIRFGASAAAAWTLVDASPPRTGLWPLGGEPVLRVLDIQENLLPHASAAESNVFQSEGRWWWDRMDQVQPLLDGHVVQAGGQRWEFVLCEDLGATQDVPRMPPASALPAPLFDFDVSQDEEHVCLDIQLGGQSLSLGERIHHYTLLTLARQRLQDALRGVPMASQGWLAIDALARMLGVDVPYLNIQLFRARRQIQNALGGAGETVAVVERRRGEVRFGDYAFRIRKGGRLEGERPGAQP</sequence>
<dbReference type="PROSITE" id="PS50006">
    <property type="entry name" value="FHA_DOMAIN"/>
    <property type="match status" value="1"/>
</dbReference>
<dbReference type="Gene3D" id="2.60.200.20">
    <property type="match status" value="1"/>
</dbReference>
<reference evidence="3" key="1">
    <citation type="submission" date="2016-10" db="EMBL/GenBank/DDBJ databases">
        <authorList>
            <person name="Varghese N."/>
            <person name="Submissions S."/>
        </authorList>
    </citation>
    <scope>NUCLEOTIDE SEQUENCE [LARGE SCALE GENOMIC DNA]</scope>
    <source>
        <strain evidence="3">DSM 17101</strain>
    </source>
</reference>
<dbReference type="InterPro" id="IPR000253">
    <property type="entry name" value="FHA_dom"/>
</dbReference>
<dbReference type="OrthoDB" id="273564at2"/>
<dbReference type="InterPro" id="IPR050923">
    <property type="entry name" value="Cell_Proc_Reg/RNA_Proc"/>
</dbReference>
<dbReference type="AlphaFoldDB" id="A0A1H0LZE9"/>
<accession>A0A1H0LZE9</accession>
<dbReference type="Proteomes" id="UP000199317">
    <property type="component" value="Unassembled WGS sequence"/>
</dbReference>
<dbReference type="RefSeq" id="WP_092832241.1">
    <property type="nucleotide sequence ID" value="NZ_CP028290.1"/>
</dbReference>
<organism evidence="2 3">
    <name type="scientific">Paracidovorax cattleyae</name>
    <dbReference type="NCBI Taxonomy" id="80868"/>
    <lineage>
        <taxon>Bacteria</taxon>
        <taxon>Pseudomonadati</taxon>
        <taxon>Pseudomonadota</taxon>
        <taxon>Betaproteobacteria</taxon>
        <taxon>Burkholderiales</taxon>
        <taxon>Comamonadaceae</taxon>
        <taxon>Paracidovorax</taxon>
    </lineage>
</organism>
<evidence type="ECO:0000313" key="2">
    <source>
        <dbReference type="EMBL" id="SDO73483.1"/>
    </source>
</evidence>
<dbReference type="SUPFAM" id="SSF49879">
    <property type="entry name" value="SMAD/FHA domain"/>
    <property type="match status" value="1"/>
</dbReference>
<evidence type="ECO:0000259" key="1">
    <source>
        <dbReference type="PROSITE" id="PS50006"/>
    </source>
</evidence>
<keyword evidence="3" id="KW-1185">Reference proteome</keyword>
<gene>
    <name evidence="2" type="ORF">SAMN04489708_10349</name>
</gene>
<dbReference type="InterPro" id="IPR008984">
    <property type="entry name" value="SMAD_FHA_dom_sf"/>
</dbReference>
<evidence type="ECO:0000313" key="3">
    <source>
        <dbReference type="Proteomes" id="UP000199317"/>
    </source>
</evidence>
<dbReference type="EMBL" id="FNJL01000003">
    <property type="protein sequence ID" value="SDO73483.1"/>
    <property type="molecule type" value="Genomic_DNA"/>
</dbReference>